<protein>
    <recommendedName>
        <fullName evidence="4">F-box domain-containing protein</fullName>
    </recommendedName>
</protein>
<dbReference type="AlphaFoldDB" id="A0A5C3N4D0"/>
<organism evidence="2 3">
    <name type="scientific">Heliocybe sulcata</name>
    <dbReference type="NCBI Taxonomy" id="5364"/>
    <lineage>
        <taxon>Eukaryota</taxon>
        <taxon>Fungi</taxon>
        <taxon>Dikarya</taxon>
        <taxon>Basidiomycota</taxon>
        <taxon>Agaricomycotina</taxon>
        <taxon>Agaricomycetes</taxon>
        <taxon>Gloeophyllales</taxon>
        <taxon>Gloeophyllaceae</taxon>
        <taxon>Heliocybe</taxon>
    </lineage>
</organism>
<dbReference type="SUPFAM" id="SSF52047">
    <property type="entry name" value="RNI-like"/>
    <property type="match status" value="1"/>
</dbReference>
<proteinExistence type="predicted"/>
<name>A0A5C3N4D0_9AGAM</name>
<dbReference type="EMBL" id="ML213512">
    <property type="protein sequence ID" value="TFK50988.1"/>
    <property type="molecule type" value="Genomic_DNA"/>
</dbReference>
<reference evidence="2 3" key="1">
    <citation type="journal article" date="2019" name="Nat. Ecol. Evol.">
        <title>Megaphylogeny resolves global patterns of mushroom evolution.</title>
        <authorList>
            <person name="Varga T."/>
            <person name="Krizsan K."/>
            <person name="Foldi C."/>
            <person name="Dima B."/>
            <person name="Sanchez-Garcia M."/>
            <person name="Sanchez-Ramirez S."/>
            <person name="Szollosi G.J."/>
            <person name="Szarkandi J.G."/>
            <person name="Papp V."/>
            <person name="Albert L."/>
            <person name="Andreopoulos W."/>
            <person name="Angelini C."/>
            <person name="Antonin V."/>
            <person name="Barry K.W."/>
            <person name="Bougher N.L."/>
            <person name="Buchanan P."/>
            <person name="Buyck B."/>
            <person name="Bense V."/>
            <person name="Catcheside P."/>
            <person name="Chovatia M."/>
            <person name="Cooper J."/>
            <person name="Damon W."/>
            <person name="Desjardin D."/>
            <person name="Finy P."/>
            <person name="Geml J."/>
            <person name="Haridas S."/>
            <person name="Hughes K."/>
            <person name="Justo A."/>
            <person name="Karasinski D."/>
            <person name="Kautmanova I."/>
            <person name="Kiss B."/>
            <person name="Kocsube S."/>
            <person name="Kotiranta H."/>
            <person name="LaButti K.M."/>
            <person name="Lechner B.E."/>
            <person name="Liimatainen K."/>
            <person name="Lipzen A."/>
            <person name="Lukacs Z."/>
            <person name="Mihaltcheva S."/>
            <person name="Morgado L.N."/>
            <person name="Niskanen T."/>
            <person name="Noordeloos M.E."/>
            <person name="Ohm R.A."/>
            <person name="Ortiz-Santana B."/>
            <person name="Ovrebo C."/>
            <person name="Racz N."/>
            <person name="Riley R."/>
            <person name="Savchenko A."/>
            <person name="Shiryaev A."/>
            <person name="Soop K."/>
            <person name="Spirin V."/>
            <person name="Szebenyi C."/>
            <person name="Tomsovsky M."/>
            <person name="Tulloss R.E."/>
            <person name="Uehling J."/>
            <person name="Grigoriev I.V."/>
            <person name="Vagvolgyi C."/>
            <person name="Papp T."/>
            <person name="Martin F.M."/>
            <person name="Miettinen O."/>
            <person name="Hibbett D.S."/>
            <person name="Nagy L.G."/>
        </authorList>
    </citation>
    <scope>NUCLEOTIDE SEQUENCE [LARGE SCALE GENOMIC DNA]</scope>
    <source>
        <strain evidence="2 3">OMC1185</strain>
    </source>
</reference>
<evidence type="ECO:0008006" key="4">
    <source>
        <dbReference type="Google" id="ProtNLM"/>
    </source>
</evidence>
<evidence type="ECO:0000313" key="2">
    <source>
        <dbReference type="EMBL" id="TFK50988.1"/>
    </source>
</evidence>
<dbReference type="Proteomes" id="UP000305948">
    <property type="component" value="Unassembled WGS sequence"/>
</dbReference>
<sequence length="489" mass="55473">MSAVTALCSHNGPSASAGGEGEGSTGSSGSHSRRLWPRLHLLEVEEYNTIPYLIPLYYEQISFLITPTGYDRMACAIELMQRISGTGELRLYFGLAMEPHGDDIHWNRVHTARGRNIQWTPLHTYKLAEMVHILSGKVVKRLVLDAPWWTSSGVPTDFSNYPFMNASWCEDTLNTLEELAIQVPIIDVPYFRMWAIGSLNASPIRKLTLRAQDVPHAAWTELFFGLQVPHLRHLAIDVNTLHAPTLLFFLVNHPSLQFLGVYQDVMEPDLLYLPSHALPNLRELEGTPLKMSRFLKNSGALASIERVDIVSNGLRTCPDLLHTTHCMESLAARPSRPPIHLSLKVVDIQKDATPTEVSERWIRDEVYPTSGDANEWKEGCAAYKNSWFSKYISCNDDRWPALNVRVLEVTLFDHLRFTTSALYSLPEWVEWCPNVEKVVLQCGAAHFGEEEDTRLVFEVYTKCPSVQQIDVVDDLWGARPYYIRRDPTS</sequence>
<evidence type="ECO:0000313" key="3">
    <source>
        <dbReference type="Proteomes" id="UP000305948"/>
    </source>
</evidence>
<feature type="region of interest" description="Disordered" evidence="1">
    <location>
        <begin position="1"/>
        <end position="32"/>
    </location>
</feature>
<keyword evidence="3" id="KW-1185">Reference proteome</keyword>
<gene>
    <name evidence="2" type="ORF">OE88DRAFT_202207</name>
</gene>
<evidence type="ECO:0000256" key="1">
    <source>
        <dbReference type="SAM" id="MobiDB-lite"/>
    </source>
</evidence>
<accession>A0A5C3N4D0</accession>